<organism evidence="1 2">
    <name type="scientific">Trichlorobacter ammonificans</name>
    <dbReference type="NCBI Taxonomy" id="2916410"/>
    <lineage>
        <taxon>Bacteria</taxon>
        <taxon>Pseudomonadati</taxon>
        <taxon>Thermodesulfobacteriota</taxon>
        <taxon>Desulfuromonadia</taxon>
        <taxon>Geobacterales</taxon>
        <taxon>Geobacteraceae</taxon>
        <taxon>Trichlorobacter</taxon>
    </lineage>
</organism>
<evidence type="ECO:0000313" key="2">
    <source>
        <dbReference type="Proteomes" id="UP001295463"/>
    </source>
</evidence>
<dbReference type="EMBL" id="OW150024">
    <property type="protein sequence ID" value="CAH2032595.1"/>
    <property type="molecule type" value="Genomic_DNA"/>
</dbReference>
<sequence length="234" mass="27026">MESLLYEDQLRLLERIEPDDILNRLALLAQQPKPALQFFNYYKEVPVSSPVEILYVFGDTLACRVSEVQSRAIQNSRYTIIRSPQLGRDLYATAEFKEETNEVILSDFAYVEVLPDRRTTLRVKIGGLFRLAVEAGPDTFEAKLRDLSLGGCALEIPDKNLLGKFAYFYLNFSFDLKNYPQPQQLRIMARFLRFEGEGPPARGIFLFEHDKRSEDLVGMYIAQRQAEIIKELKM</sequence>
<accession>A0ABM9DBM7</accession>
<dbReference type="RefSeq" id="WP_305733336.1">
    <property type="nucleotide sequence ID" value="NZ_OW150024.1"/>
</dbReference>
<protein>
    <submittedName>
        <fullName evidence="1">Type IV pilus assembly PilZ</fullName>
    </submittedName>
</protein>
<reference evidence="1 2" key="1">
    <citation type="submission" date="2022-03" db="EMBL/GenBank/DDBJ databases">
        <authorList>
            <person name="Koch H."/>
        </authorList>
    </citation>
    <scope>NUCLEOTIDE SEQUENCE [LARGE SCALE GENOMIC DNA]</scope>
    <source>
        <strain evidence="1 2">G1</strain>
    </source>
</reference>
<name>A0ABM9DBM7_9BACT</name>
<dbReference type="Proteomes" id="UP001295463">
    <property type="component" value="Chromosome"/>
</dbReference>
<keyword evidence="2" id="KW-1185">Reference proteome</keyword>
<gene>
    <name evidence="1" type="ORF">GEAMG1_2759</name>
</gene>
<evidence type="ECO:0000313" key="1">
    <source>
        <dbReference type="EMBL" id="CAH2032595.1"/>
    </source>
</evidence>
<dbReference type="Gene3D" id="2.40.10.220">
    <property type="entry name" value="predicted glycosyltransferase like domains"/>
    <property type="match status" value="1"/>
</dbReference>
<proteinExistence type="predicted"/>